<accession>A0A1B7LBV5</accession>
<protein>
    <submittedName>
        <fullName evidence="2">Uncharacterized protein</fullName>
    </submittedName>
</protein>
<dbReference type="Proteomes" id="UP000078532">
    <property type="component" value="Unassembled WGS sequence"/>
</dbReference>
<feature type="compositionally biased region" description="Basic and acidic residues" evidence="1">
    <location>
        <begin position="45"/>
        <end position="63"/>
    </location>
</feature>
<name>A0A1B7LBV5_9FIRM</name>
<dbReference type="EMBL" id="LYVF01000184">
    <property type="protein sequence ID" value="OAT80217.1"/>
    <property type="molecule type" value="Genomic_DNA"/>
</dbReference>
<proteinExistence type="predicted"/>
<feature type="region of interest" description="Disordered" evidence="1">
    <location>
        <begin position="1"/>
        <end position="70"/>
    </location>
</feature>
<keyword evidence="3" id="KW-1185">Reference proteome</keyword>
<reference evidence="2 3" key="1">
    <citation type="submission" date="2016-04" db="EMBL/GenBank/DDBJ databases">
        <authorList>
            <person name="Evans L.H."/>
            <person name="Alamgir A."/>
            <person name="Owens N."/>
            <person name="Weber N.D."/>
            <person name="Virtaneva K."/>
            <person name="Barbian K."/>
            <person name="Babar A."/>
            <person name="Rosenke K."/>
        </authorList>
    </citation>
    <scope>NUCLEOTIDE SEQUENCE [LARGE SCALE GENOMIC DNA]</scope>
    <source>
        <strain evidence="2 3">LMa1</strain>
    </source>
</reference>
<dbReference type="STRING" id="1838280.A6M21_01020"/>
<gene>
    <name evidence="2" type="ORF">A6M21_01020</name>
</gene>
<organism evidence="2 3">
    <name type="scientific">Desulfotomaculum copahuensis</name>
    <dbReference type="NCBI Taxonomy" id="1838280"/>
    <lineage>
        <taxon>Bacteria</taxon>
        <taxon>Bacillati</taxon>
        <taxon>Bacillota</taxon>
        <taxon>Clostridia</taxon>
        <taxon>Eubacteriales</taxon>
        <taxon>Desulfotomaculaceae</taxon>
        <taxon>Desulfotomaculum</taxon>
    </lineage>
</organism>
<comment type="caution">
    <text evidence="2">The sequence shown here is derived from an EMBL/GenBank/DDBJ whole genome shotgun (WGS) entry which is preliminary data.</text>
</comment>
<dbReference type="AlphaFoldDB" id="A0A1B7LBV5"/>
<evidence type="ECO:0000256" key="1">
    <source>
        <dbReference type="SAM" id="MobiDB-lite"/>
    </source>
</evidence>
<evidence type="ECO:0000313" key="2">
    <source>
        <dbReference type="EMBL" id="OAT80217.1"/>
    </source>
</evidence>
<sequence length="70" mass="7507">MPGAAGGRRQKHGQNAAVPLRYKNGKGMLQDKTLIGPAPFSGREPAPDAEHIRRGGERKRSDQEGPSGLF</sequence>
<evidence type="ECO:0000313" key="3">
    <source>
        <dbReference type="Proteomes" id="UP000078532"/>
    </source>
</evidence>